<protein>
    <submittedName>
        <fullName evidence="2">Uncharacterized protein</fullName>
    </submittedName>
</protein>
<evidence type="ECO:0000313" key="3">
    <source>
        <dbReference type="Proteomes" id="UP001157938"/>
    </source>
</evidence>
<evidence type="ECO:0000313" key="2">
    <source>
        <dbReference type="EMBL" id="CAH0488725.1"/>
    </source>
</evidence>
<dbReference type="EMBL" id="CAKLBC010000856">
    <property type="protein sequence ID" value="CAH0488725.1"/>
    <property type="molecule type" value="Genomic_DNA"/>
</dbReference>
<proteinExistence type="predicted"/>
<sequence length="369" mass="43567">MHEYQILEERNMDAFEWLFAKLGDLRNRKALPNFPANEQRVMNARRVTRYLLYNTDQYNTLIKSLRLEMEKAQIRTKVNGLHDRQKKQKQRRLPVRRSRGSVKPLRTSIISKLPSVSRLSKLAKNEREKERYEKQLSTTLILFFDVVRDQSVRNSEASVIANDFIVHSYGIFQDQKNKLPRELVDLHADFVKIQEPELLEEEGDIVDDEWMKLAMECEHWTSNRANMKREDKLCCDDDARYKQEHEYVRLEAEARQKNANAVKADCWHSRRKLMPVHAQSLSGARATRLLIKHMRRSGVLCKMSASTPPRRFGMNTWPVLRVARSARMSSDQLARQIKSQRMLLFKRAALTEERKADCKLFKEHCEDPR</sequence>
<accession>A0ABN8C3N9</accession>
<organism evidence="2 3">
    <name type="scientific">Peronospora farinosa</name>
    <dbReference type="NCBI Taxonomy" id="134698"/>
    <lineage>
        <taxon>Eukaryota</taxon>
        <taxon>Sar</taxon>
        <taxon>Stramenopiles</taxon>
        <taxon>Oomycota</taxon>
        <taxon>Peronosporomycetes</taxon>
        <taxon>Peronosporales</taxon>
        <taxon>Peronosporaceae</taxon>
        <taxon>Peronospora</taxon>
    </lineage>
</organism>
<name>A0ABN8C3N9_9STRA</name>
<feature type="region of interest" description="Disordered" evidence="1">
    <location>
        <begin position="77"/>
        <end position="101"/>
    </location>
</feature>
<keyword evidence="3" id="KW-1185">Reference proteome</keyword>
<dbReference type="Proteomes" id="UP001157938">
    <property type="component" value="Unassembled WGS sequence"/>
</dbReference>
<reference evidence="2 3" key="1">
    <citation type="submission" date="2021-11" db="EMBL/GenBank/DDBJ databases">
        <authorList>
            <person name="Islam A."/>
            <person name="Islam S."/>
            <person name="Flora M.S."/>
            <person name="Rahman M."/>
            <person name="Ziaur R.M."/>
            <person name="Epstein J.H."/>
            <person name="Hassan M."/>
            <person name="Klassen M."/>
            <person name="Woodard K."/>
            <person name="Webb A."/>
            <person name="Webby R.J."/>
            <person name="El Zowalaty M.E."/>
        </authorList>
    </citation>
    <scope>NUCLEOTIDE SEQUENCE [LARGE SCALE GENOMIC DNA]</scope>
    <source>
        <strain evidence="2">Pf1</strain>
    </source>
</reference>
<feature type="compositionally biased region" description="Basic residues" evidence="1">
    <location>
        <begin position="84"/>
        <end position="100"/>
    </location>
</feature>
<gene>
    <name evidence="2" type="ORF">PFR001_LOCUS4195</name>
</gene>
<evidence type="ECO:0000256" key="1">
    <source>
        <dbReference type="SAM" id="MobiDB-lite"/>
    </source>
</evidence>
<comment type="caution">
    <text evidence="2">The sequence shown here is derived from an EMBL/GenBank/DDBJ whole genome shotgun (WGS) entry which is preliminary data.</text>
</comment>